<feature type="signal peptide" evidence="6">
    <location>
        <begin position="1"/>
        <end position="19"/>
    </location>
</feature>
<keyword evidence="5" id="KW-0325">Glycoprotein</keyword>
<evidence type="ECO:0008006" key="9">
    <source>
        <dbReference type="Google" id="ProtNLM"/>
    </source>
</evidence>
<proteinExistence type="predicted"/>
<dbReference type="PANTHER" id="PTHR46269:SF4">
    <property type="entry name" value="OPTICIN"/>
    <property type="match status" value="1"/>
</dbReference>
<name>A0A6B0RYG8_9CETA</name>
<dbReference type="GO" id="GO:0061975">
    <property type="term" value="P:articular cartilage development"/>
    <property type="evidence" value="ECO:0007669"/>
    <property type="project" value="TreeGrafter"/>
</dbReference>
<feature type="chain" id="PRO_5025415900" description="Opticin" evidence="6">
    <location>
        <begin position="20"/>
        <end position="287"/>
    </location>
</feature>
<organism evidence="7 8">
    <name type="scientific">Bos mutus</name>
    <name type="common">wild yak</name>
    <dbReference type="NCBI Taxonomy" id="72004"/>
    <lineage>
        <taxon>Eukaryota</taxon>
        <taxon>Metazoa</taxon>
        <taxon>Chordata</taxon>
        <taxon>Craniata</taxon>
        <taxon>Vertebrata</taxon>
        <taxon>Euteleostomi</taxon>
        <taxon>Mammalia</taxon>
        <taxon>Eutheria</taxon>
        <taxon>Laurasiatheria</taxon>
        <taxon>Artiodactyla</taxon>
        <taxon>Ruminantia</taxon>
        <taxon>Pecora</taxon>
        <taxon>Bovidae</taxon>
        <taxon>Bovinae</taxon>
        <taxon>Bos</taxon>
    </lineage>
</organism>
<evidence type="ECO:0000256" key="4">
    <source>
        <dbReference type="ARBA" id="ARBA00023157"/>
    </source>
</evidence>
<dbReference type="SUPFAM" id="SSF52058">
    <property type="entry name" value="L domain-like"/>
    <property type="match status" value="1"/>
</dbReference>
<dbReference type="AlphaFoldDB" id="A0A6B0RYG8"/>
<evidence type="ECO:0000313" key="8">
    <source>
        <dbReference type="Proteomes" id="UP000322234"/>
    </source>
</evidence>
<evidence type="ECO:0000256" key="6">
    <source>
        <dbReference type="SAM" id="SignalP"/>
    </source>
</evidence>
<dbReference type="GO" id="GO:0030199">
    <property type="term" value="P:collagen fibril organization"/>
    <property type="evidence" value="ECO:0007669"/>
    <property type="project" value="TreeGrafter"/>
</dbReference>
<dbReference type="InterPro" id="IPR001611">
    <property type="entry name" value="Leu-rich_rpt"/>
</dbReference>
<dbReference type="GO" id="GO:0031012">
    <property type="term" value="C:extracellular matrix"/>
    <property type="evidence" value="ECO:0007669"/>
    <property type="project" value="TreeGrafter"/>
</dbReference>
<dbReference type="Proteomes" id="UP000322234">
    <property type="component" value="Unassembled WGS sequence"/>
</dbReference>
<keyword evidence="3 6" id="KW-0732">Signal</keyword>
<comment type="subcellular location">
    <subcellularLocation>
        <location evidence="1">Secreted</location>
    </subcellularLocation>
</comment>
<evidence type="ECO:0000256" key="2">
    <source>
        <dbReference type="ARBA" id="ARBA00022525"/>
    </source>
</evidence>
<gene>
    <name evidence="7" type="ORF">E5288_WYG010434</name>
</gene>
<dbReference type="PANTHER" id="PTHR46269">
    <property type="entry name" value="EPIPHYCAN-RELATED"/>
    <property type="match status" value="1"/>
</dbReference>
<evidence type="ECO:0000313" key="7">
    <source>
        <dbReference type="EMBL" id="MXQ95090.1"/>
    </source>
</evidence>
<dbReference type="InterPro" id="IPR043547">
    <property type="entry name" value="Mimecan/Epiphycan/Opticin"/>
</dbReference>
<dbReference type="Gene3D" id="3.80.10.10">
    <property type="entry name" value="Ribonuclease Inhibitor"/>
    <property type="match status" value="1"/>
</dbReference>
<sequence>MKLLALLSLLILMLQEARTASLSKEREGDPYAILHLGDYVLSLDNYDEVIDPSYYDELIDYGDQLPQVKGTSLASLTRTRFTQSTEAARTLPSNPTTARPPALGLLAAPANHGLPTCLICVCLGSSVYCDDADLETIPPLPQTTAYLYARGDGVSLCSALHLLAKLKRIDLSGNSISSIDDKALRLLPALRDLILPENKLVALPALPTSIEVLDVRMNRLQSSGIQPEAFRNNMIETMQRDAFCDTEEHRHTRRPLEDIRLDGNPINLSLFPSAYFCLPRLPTGRFV</sequence>
<keyword evidence="2" id="KW-0964">Secreted</keyword>
<dbReference type="InterPro" id="IPR032675">
    <property type="entry name" value="LRR_dom_sf"/>
</dbReference>
<dbReference type="EMBL" id="VBQZ03000126">
    <property type="protein sequence ID" value="MXQ95090.1"/>
    <property type="molecule type" value="Genomic_DNA"/>
</dbReference>
<keyword evidence="4" id="KW-1015">Disulfide bond</keyword>
<dbReference type="GO" id="GO:0060348">
    <property type="term" value="P:bone development"/>
    <property type="evidence" value="ECO:0007669"/>
    <property type="project" value="TreeGrafter"/>
</dbReference>
<comment type="caution">
    <text evidence="7">The sequence shown here is derived from an EMBL/GenBank/DDBJ whole genome shotgun (WGS) entry which is preliminary data.</text>
</comment>
<dbReference type="Pfam" id="PF13855">
    <property type="entry name" value="LRR_8"/>
    <property type="match status" value="1"/>
</dbReference>
<keyword evidence="8" id="KW-1185">Reference proteome</keyword>
<evidence type="ECO:0000256" key="5">
    <source>
        <dbReference type="ARBA" id="ARBA00023180"/>
    </source>
</evidence>
<evidence type="ECO:0000256" key="3">
    <source>
        <dbReference type="ARBA" id="ARBA00022729"/>
    </source>
</evidence>
<dbReference type="GO" id="GO:0005615">
    <property type="term" value="C:extracellular space"/>
    <property type="evidence" value="ECO:0007669"/>
    <property type="project" value="TreeGrafter"/>
</dbReference>
<accession>A0A6B0RYG8</accession>
<reference evidence="7" key="1">
    <citation type="submission" date="2019-10" db="EMBL/GenBank/DDBJ databases">
        <title>The sequence and de novo assembly of the wild yak genome.</title>
        <authorList>
            <person name="Liu Y."/>
        </authorList>
    </citation>
    <scope>NUCLEOTIDE SEQUENCE [LARGE SCALE GENOMIC DNA]</scope>
    <source>
        <strain evidence="7">WY2019</strain>
    </source>
</reference>
<dbReference type="PROSITE" id="PS51450">
    <property type="entry name" value="LRR"/>
    <property type="match status" value="1"/>
</dbReference>
<evidence type="ECO:0000256" key="1">
    <source>
        <dbReference type="ARBA" id="ARBA00004613"/>
    </source>
</evidence>
<protein>
    <recommendedName>
        <fullName evidence="9">Opticin</fullName>
    </recommendedName>
</protein>